<dbReference type="Gene3D" id="3.40.50.300">
    <property type="entry name" value="P-loop containing nucleotide triphosphate hydrolases"/>
    <property type="match status" value="2"/>
</dbReference>
<name>S5YY93_PARAH</name>
<keyword evidence="6" id="KW-0547">Nucleotide-binding</keyword>
<dbReference type="EMBL" id="CP006650">
    <property type="protein sequence ID" value="AGT10156.1"/>
    <property type="molecule type" value="Genomic_DNA"/>
</dbReference>
<reference evidence="12 13" key="1">
    <citation type="journal article" date="2014" name="BMC Genomics">
        <title>Architecture and functions of a multipartite genome of the methylotrophic bacterium Paracoccus aminophilus JCM 7686, containing primary and secondary chromids.</title>
        <authorList>
            <person name="Dziewit L."/>
            <person name="Czarnecki J."/>
            <person name="Wibberg D."/>
            <person name="Radlinska M."/>
            <person name="Mrozek P."/>
            <person name="Szymczak M."/>
            <person name="Schluter A."/>
            <person name="Puhler A."/>
            <person name="Bartosik D."/>
        </authorList>
    </citation>
    <scope>NUCLEOTIDE SEQUENCE [LARGE SCALE GENOMIC DNA]</scope>
    <source>
        <strain evidence="12">JCM 7686</strain>
    </source>
</reference>
<dbReference type="GO" id="GO:0005886">
    <property type="term" value="C:plasma membrane"/>
    <property type="evidence" value="ECO:0007669"/>
    <property type="project" value="UniProtKB-SubCell"/>
</dbReference>
<keyword evidence="2" id="KW-0813">Transport</keyword>
<protein>
    <submittedName>
        <fullName evidence="12">Simple sugar transport system, ATP-binding protein</fullName>
        <ecNumber evidence="12">3.6.3.17</ecNumber>
    </submittedName>
</protein>
<keyword evidence="7 12" id="KW-0067">ATP-binding</keyword>
<evidence type="ECO:0000256" key="8">
    <source>
        <dbReference type="ARBA" id="ARBA00022967"/>
    </source>
</evidence>
<evidence type="ECO:0000256" key="9">
    <source>
        <dbReference type="ARBA" id="ARBA00023136"/>
    </source>
</evidence>
<dbReference type="KEGG" id="pami:JCM7686_3120"/>
<evidence type="ECO:0000256" key="2">
    <source>
        <dbReference type="ARBA" id="ARBA00022448"/>
    </source>
</evidence>
<feature type="region of interest" description="Disordered" evidence="10">
    <location>
        <begin position="1"/>
        <end position="34"/>
    </location>
</feature>
<dbReference type="EC" id="3.6.3.17" evidence="12"/>
<organism evidence="12 13">
    <name type="scientific">Paracoccus aminophilus JCM 7686</name>
    <dbReference type="NCBI Taxonomy" id="1367847"/>
    <lineage>
        <taxon>Bacteria</taxon>
        <taxon>Pseudomonadati</taxon>
        <taxon>Pseudomonadota</taxon>
        <taxon>Alphaproteobacteria</taxon>
        <taxon>Rhodobacterales</taxon>
        <taxon>Paracoccaceae</taxon>
        <taxon>Paracoccus</taxon>
    </lineage>
</organism>
<dbReference type="GO" id="GO:0005524">
    <property type="term" value="F:ATP binding"/>
    <property type="evidence" value="ECO:0007669"/>
    <property type="project" value="UniProtKB-KW"/>
</dbReference>
<gene>
    <name evidence="12" type="ORF">JCM7686_3120</name>
</gene>
<comment type="subcellular location">
    <subcellularLocation>
        <location evidence="1">Cell membrane</location>
        <topology evidence="1">Peripheral membrane protein</topology>
    </subcellularLocation>
</comment>
<dbReference type="Pfam" id="PF00005">
    <property type="entry name" value="ABC_tran"/>
    <property type="match status" value="2"/>
</dbReference>
<dbReference type="PROSITE" id="PS50893">
    <property type="entry name" value="ABC_TRANSPORTER_2"/>
    <property type="match status" value="2"/>
</dbReference>
<keyword evidence="13" id="KW-1185">Reference proteome</keyword>
<evidence type="ECO:0000256" key="1">
    <source>
        <dbReference type="ARBA" id="ARBA00004202"/>
    </source>
</evidence>
<evidence type="ECO:0000256" key="7">
    <source>
        <dbReference type="ARBA" id="ARBA00022840"/>
    </source>
</evidence>
<evidence type="ECO:0000256" key="6">
    <source>
        <dbReference type="ARBA" id="ARBA00022741"/>
    </source>
</evidence>
<keyword evidence="9" id="KW-0472">Membrane</keyword>
<feature type="domain" description="ABC transporter" evidence="11">
    <location>
        <begin position="72"/>
        <end position="307"/>
    </location>
</feature>
<dbReference type="eggNOG" id="COG1129">
    <property type="taxonomic scope" value="Bacteria"/>
</dbReference>
<dbReference type="SMART" id="SM00382">
    <property type="entry name" value="AAA"/>
    <property type="match status" value="2"/>
</dbReference>
<dbReference type="FunFam" id="3.40.50.300:FF:000127">
    <property type="entry name" value="Ribose import ATP-binding protein RbsA"/>
    <property type="match status" value="1"/>
</dbReference>
<feature type="domain" description="ABC transporter" evidence="11">
    <location>
        <begin position="319"/>
        <end position="564"/>
    </location>
</feature>
<dbReference type="CDD" id="cd03216">
    <property type="entry name" value="ABC_Carb_Monos_I"/>
    <property type="match status" value="1"/>
</dbReference>
<dbReference type="STRING" id="1367847.JCM7686_3120"/>
<dbReference type="InterPro" id="IPR027417">
    <property type="entry name" value="P-loop_NTPase"/>
</dbReference>
<keyword evidence="8" id="KW-1278">Translocase</keyword>
<keyword evidence="3" id="KW-1003">Cell membrane</keyword>
<evidence type="ECO:0000256" key="10">
    <source>
        <dbReference type="SAM" id="MobiDB-lite"/>
    </source>
</evidence>
<keyword evidence="4 12" id="KW-0762">Sugar transport</keyword>
<dbReference type="InterPro" id="IPR003593">
    <property type="entry name" value="AAA+_ATPase"/>
</dbReference>
<proteinExistence type="predicted"/>
<keyword evidence="12" id="KW-0378">Hydrolase</keyword>
<dbReference type="HOGENOM" id="CLU_000604_92_3_5"/>
<dbReference type="InterPro" id="IPR050107">
    <property type="entry name" value="ABC_carbohydrate_import_ATPase"/>
</dbReference>
<dbReference type="PANTHER" id="PTHR43790:SF9">
    <property type="entry name" value="GALACTOFURANOSE TRANSPORTER ATP-BINDING PROTEIN YTFR"/>
    <property type="match status" value="1"/>
</dbReference>
<evidence type="ECO:0000259" key="11">
    <source>
        <dbReference type="PROSITE" id="PS50893"/>
    </source>
</evidence>
<evidence type="ECO:0000313" key="12">
    <source>
        <dbReference type="EMBL" id="AGT10156.1"/>
    </source>
</evidence>
<dbReference type="GO" id="GO:0016887">
    <property type="term" value="F:ATP hydrolysis activity"/>
    <property type="evidence" value="ECO:0007669"/>
    <property type="project" value="InterPro"/>
</dbReference>
<dbReference type="Proteomes" id="UP000015480">
    <property type="component" value="Chromosome"/>
</dbReference>
<evidence type="ECO:0000256" key="3">
    <source>
        <dbReference type="ARBA" id="ARBA00022475"/>
    </source>
</evidence>
<dbReference type="PROSITE" id="PS00211">
    <property type="entry name" value="ABC_TRANSPORTER_1"/>
    <property type="match status" value="1"/>
</dbReference>
<accession>S5YY93</accession>
<keyword evidence="5" id="KW-0677">Repeat</keyword>
<sequence length="567" mass="61817">MMLWRPISRTEPNRRSGSRRNRSCSPKPMTPRRFTRPRRVWAIERLRRGAFGSRPLSLSGEAGQMVATEALLAARGIDKSFFGVKVLDGVDFTLEAGEIHALLGENGAGKSTLVKILTGAYRRDGGEIRLGGEVVAPRSVAEAQDLGIGTVYQEVNLLDNLSVAENLYLGRQPKRFGLVDQRRMRADAAALLARYGLTVDPGETLARYSVAVRQIIAIARAVDLSGKVLFLDEPTASLDAREVEAIFAVLRRLRDQGLGIVIITHFLDQVYALADRVTVLRNGRMVGSRAIADLPRRDLVSLMLGHDLAEVESHRSDRVAPESAAAFVYRDFGKRGVIAPFTLAIRPGEVVGIAGLLGSGRTETARLMFGIDRADSGELSIDGATVELRSPEEAIARRIGLCPEERKTDGIIADLSVRENIVLALQARRGWGRPIPRAESEAIALRYIKALDIRPPDPNRPIKFLSGGNQQKAVLARWLATEPRLLILDEPTRGIDIGAHAEIIALIQRLCAEGMALVVISSEVEELVAYSTRVVVLSDRHHIRELTGAEVNAASIMNAMALSGDAA</sequence>
<dbReference type="PATRIC" id="fig|1367847.3.peg.3142"/>
<evidence type="ECO:0000256" key="5">
    <source>
        <dbReference type="ARBA" id="ARBA00022737"/>
    </source>
</evidence>
<dbReference type="InterPro" id="IPR003439">
    <property type="entry name" value="ABC_transporter-like_ATP-bd"/>
</dbReference>
<evidence type="ECO:0000313" key="13">
    <source>
        <dbReference type="Proteomes" id="UP000015480"/>
    </source>
</evidence>
<evidence type="ECO:0000256" key="4">
    <source>
        <dbReference type="ARBA" id="ARBA00022597"/>
    </source>
</evidence>
<dbReference type="AlphaFoldDB" id="S5YY93"/>
<dbReference type="SUPFAM" id="SSF52540">
    <property type="entry name" value="P-loop containing nucleoside triphosphate hydrolases"/>
    <property type="match status" value="2"/>
</dbReference>
<dbReference type="InterPro" id="IPR017871">
    <property type="entry name" value="ABC_transporter-like_CS"/>
</dbReference>
<dbReference type="CDD" id="cd03215">
    <property type="entry name" value="ABC_Carb_Monos_II"/>
    <property type="match status" value="1"/>
</dbReference>
<dbReference type="PANTHER" id="PTHR43790">
    <property type="entry name" value="CARBOHYDRATE TRANSPORT ATP-BINDING PROTEIN MG119-RELATED"/>
    <property type="match status" value="1"/>
</dbReference>